<organism evidence="2 3">
    <name type="scientific">Malassezia furfur</name>
    <name type="common">Pityriasis versicolor infection agent</name>
    <name type="synonym">Pityrosporum furfur</name>
    <dbReference type="NCBI Taxonomy" id="55194"/>
    <lineage>
        <taxon>Eukaryota</taxon>
        <taxon>Fungi</taxon>
        <taxon>Dikarya</taxon>
        <taxon>Basidiomycota</taxon>
        <taxon>Ustilaginomycotina</taxon>
        <taxon>Malasseziomycetes</taxon>
        <taxon>Malasseziales</taxon>
        <taxon>Malasseziaceae</taxon>
        <taxon>Malassezia</taxon>
    </lineage>
</organism>
<feature type="compositionally biased region" description="Low complexity" evidence="1">
    <location>
        <begin position="149"/>
        <end position="160"/>
    </location>
</feature>
<feature type="compositionally biased region" description="Polar residues" evidence="1">
    <location>
        <begin position="121"/>
        <end position="132"/>
    </location>
</feature>
<feature type="region of interest" description="Disordered" evidence="1">
    <location>
        <begin position="405"/>
        <end position="444"/>
    </location>
</feature>
<evidence type="ECO:0000313" key="3">
    <source>
        <dbReference type="Proteomes" id="UP000818624"/>
    </source>
</evidence>
<feature type="region of interest" description="Disordered" evidence="1">
    <location>
        <begin position="121"/>
        <end position="175"/>
    </location>
</feature>
<feature type="compositionally biased region" description="Basic and acidic residues" evidence="1">
    <location>
        <begin position="133"/>
        <end position="144"/>
    </location>
</feature>
<reference evidence="2 3" key="1">
    <citation type="journal article" date="2020" name="Elife">
        <title>Loss of centromere function drives karyotype evolution in closely related Malassezia species.</title>
        <authorList>
            <person name="Sankaranarayanan S.R."/>
            <person name="Ianiri G."/>
            <person name="Coelho M.A."/>
            <person name="Reza M.H."/>
            <person name="Thimmappa B.C."/>
            <person name="Ganguly P."/>
            <person name="Vadnala R.N."/>
            <person name="Sun S."/>
            <person name="Siddharthan R."/>
            <person name="Tellgren-Roth C."/>
            <person name="Dawson T.L."/>
            <person name="Heitman J."/>
            <person name="Sanyal K."/>
        </authorList>
    </citation>
    <scope>NUCLEOTIDE SEQUENCE [LARGE SCALE GENOMIC DNA]</scope>
    <source>
        <strain evidence="2">CBS14141</strain>
    </source>
</reference>
<dbReference type="EMBL" id="CP046236">
    <property type="protein sequence ID" value="WFD48880.1"/>
    <property type="molecule type" value="Genomic_DNA"/>
</dbReference>
<evidence type="ECO:0000313" key="2">
    <source>
        <dbReference type="EMBL" id="WFD48880.1"/>
    </source>
</evidence>
<proteinExistence type="predicted"/>
<feature type="compositionally biased region" description="Polar residues" evidence="1">
    <location>
        <begin position="424"/>
        <end position="444"/>
    </location>
</feature>
<dbReference type="Proteomes" id="UP000818624">
    <property type="component" value="Chromosome 3"/>
</dbReference>
<name>A0ABY8ETF9_MALFU</name>
<feature type="region of interest" description="Disordered" evidence="1">
    <location>
        <begin position="318"/>
        <end position="358"/>
    </location>
</feature>
<evidence type="ECO:0000256" key="1">
    <source>
        <dbReference type="SAM" id="MobiDB-lite"/>
    </source>
</evidence>
<accession>A0ABY8ETF9</accession>
<sequence length="444" mass="48103">MSTSRSSSPVSRSRSRARPVASYLRRGAADSDEDQSSWIADDICTHCGGLAPHGKLYCSRKCRDADAQDGTKKYGKTIAEEPGATESLSKLRYPMTLSPSAQQSASFPARLKSKSFKATFSLQRQNSGSSVSSHEDELERDGQYRSHTRQGSRSSTSSNSDFVETDLTTPSPWQSGIDLEEEQEFAKLDDPDLQLPPAMCPSNQVLLRKGVTHPSTSSFKSSSSLSALHRTRTSPTIHPLTHNPSGSMLHMQFNRLPGSTNLPMPVLFTAGMPPCCHKSTGPVSKSRSSENTSDYFTADSPGQCKPCSMHKELPTSSRPCSLSCAQKPEGGHQGKLHGTSAWNTGLNKPKVDSNFSPNRSYSENSGLCDCKESLSQAKLHDVSTVSSKSPLFAQANSRFHSELPAEEALASRGRTSHRTTRTSAPESASTRLLRKLQTSASGRV</sequence>
<keyword evidence="3" id="KW-1185">Reference proteome</keyword>
<gene>
    <name evidence="2" type="ORF">GLX27_003551</name>
</gene>
<feature type="compositionally biased region" description="Low complexity" evidence="1">
    <location>
        <begin position="98"/>
        <end position="108"/>
    </location>
</feature>
<feature type="compositionally biased region" description="Low complexity" evidence="1">
    <location>
        <begin position="1"/>
        <end position="22"/>
    </location>
</feature>
<feature type="region of interest" description="Disordered" evidence="1">
    <location>
        <begin position="1"/>
        <end position="35"/>
    </location>
</feature>
<feature type="region of interest" description="Disordered" evidence="1">
    <location>
        <begin position="66"/>
        <end position="108"/>
    </location>
</feature>
<protein>
    <submittedName>
        <fullName evidence="2">Uncharacterized protein</fullName>
    </submittedName>
</protein>